<feature type="transmembrane region" description="Helical" evidence="11">
    <location>
        <begin position="59"/>
        <end position="81"/>
    </location>
</feature>
<dbReference type="PANTHER" id="PTHR34308:SF1">
    <property type="entry name" value="COBALAMIN BIOSYNTHESIS PROTEIN CBIB"/>
    <property type="match status" value="1"/>
</dbReference>
<feature type="transmembrane region" description="Helical" evidence="11">
    <location>
        <begin position="162"/>
        <end position="182"/>
    </location>
</feature>
<evidence type="ECO:0000256" key="5">
    <source>
        <dbReference type="ARBA" id="ARBA00016185"/>
    </source>
</evidence>
<name>A0A166D7J4_9EURY</name>
<keyword evidence="13" id="KW-1185">Reference proteome</keyword>
<feature type="transmembrane region" description="Helical" evidence="11">
    <location>
        <begin position="256"/>
        <end position="276"/>
    </location>
</feature>
<sequence>MIFNNSIFLQVFLPLLILILAIVIDLIFGELPSKLHPVVLIGKLISIFQKSLIKFRNKLSGFILTICVVFAVLCIFYIILFIGFSINFILFIILSVIILSSSFSIKFLFKSSENVFLDLNHNIKLARKSLSMLVSRDTKELNEKKILSALIETTSENITDSVISVFFYLFLFNGIFIILKLLNLNNIIFSNVFFSNIIFDYHIIYFDIFNYISFLILLCIFYRVINTLDGMVGYKNDKYSFIGYFPAKLDDVLNYIPSRIAGFFTIISAYFLGFDWKNAYKILIRDSRNTPSPNSGFTMAATAGALNVQLEKEGVYTVGDKSHEIGKKDFYKAIKLNKLSCFLAFAIFLFLTLGLFLILFYF</sequence>
<feature type="transmembrane region" description="Helical" evidence="11">
    <location>
        <begin position="203"/>
        <end position="225"/>
    </location>
</feature>
<dbReference type="NCBIfam" id="NF002281">
    <property type="entry name" value="PRK01209.2-5"/>
    <property type="match status" value="1"/>
</dbReference>
<keyword evidence="7 11" id="KW-0169">Cobalamin biosynthesis</keyword>
<dbReference type="GO" id="GO:0009236">
    <property type="term" value="P:cobalamin biosynthetic process"/>
    <property type="evidence" value="ECO:0007669"/>
    <property type="project" value="UniProtKB-UniRule"/>
</dbReference>
<evidence type="ECO:0000256" key="11">
    <source>
        <dbReference type="HAMAP-Rule" id="MF_00024"/>
    </source>
</evidence>
<evidence type="ECO:0000256" key="7">
    <source>
        <dbReference type="ARBA" id="ARBA00022573"/>
    </source>
</evidence>
<dbReference type="RefSeq" id="WP_067089280.1">
    <property type="nucleotide sequence ID" value="NZ_LWMV01000042.1"/>
</dbReference>
<dbReference type="GO" id="GO:0015420">
    <property type="term" value="F:ABC-type vitamin B12 transporter activity"/>
    <property type="evidence" value="ECO:0007669"/>
    <property type="project" value="UniProtKB-UniRule"/>
</dbReference>
<dbReference type="EMBL" id="LWMV01000042">
    <property type="protein sequence ID" value="KZX15288.1"/>
    <property type="molecule type" value="Genomic_DNA"/>
</dbReference>
<dbReference type="InterPro" id="IPR004485">
    <property type="entry name" value="Cobalamin_biosynth_CobD/CbiB"/>
</dbReference>
<evidence type="ECO:0000256" key="8">
    <source>
        <dbReference type="ARBA" id="ARBA00022692"/>
    </source>
</evidence>
<comment type="similarity">
    <text evidence="4 11">Belongs to the CobD/CbiB family.</text>
</comment>
<dbReference type="GO" id="GO:0005886">
    <property type="term" value="C:plasma membrane"/>
    <property type="evidence" value="ECO:0007669"/>
    <property type="project" value="UniProtKB-SubCell"/>
</dbReference>
<comment type="pathway">
    <text evidence="3 11">Cofactor biosynthesis; adenosylcobalamin biosynthesis.</text>
</comment>
<protein>
    <recommendedName>
        <fullName evidence="5 11">Probable cobalamin biosynthesis protein CobD</fullName>
    </recommendedName>
</protein>
<evidence type="ECO:0000256" key="3">
    <source>
        <dbReference type="ARBA" id="ARBA00004953"/>
    </source>
</evidence>
<keyword evidence="10 11" id="KW-0472">Membrane</keyword>
<evidence type="ECO:0000256" key="2">
    <source>
        <dbReference type="ARBA" id="ARBA00004651"/>
    </source>
</evidence>
<comment type="function">
    <text evidence="1 11">Converts cobyric acid to cobinamide by the addition of aminopropanol on the F carboxylic group.</text>
</comment>
<dbReference type="STRING" id="49547.MBCUR_02850"/>
<reference evidence="12 13" key="1">
    <citation type="submission" date="2016-04" db="EMBL/GenBank/DDBJ databases">
        <title>Genome sequence of Methanobrevibacter curvatus DSM 11111.</title>
        <authorList>
            <person name="Poehlein A."/>
            <person name="Seedorf H."/>
            <person name="Daniel R."/>
        </authorList>
    </citation>
    <scope>NUCLEOTIDE SEQUENCE [LARGE SCALE GENOMIC DNA]</scope>
    <source>
        <strain evidence="12 13">DSM 11111</strain>
    </source>
</reference>
<dbReference type="OrthoDB" id="46105at2157"/>
<dbReference type="AlphaFoldDB" id="A0A166D7J4"/>
<keyword evidence="6 11" id="KW-1003">Cell membrane</keyword>
<evidence type="ECO:0000256" key="4">
    <source>
        <dbReference type="ARBA" id="ARBA00006263"/>
    </source>
</evidence>
<comment type="subcellular location">
    <subcellularLocation>
        <location evidence="2 11">Cell membrane</location>
        <topology evidence="2 11">Multi-pass membrane protein</topology>
    </subcellularLocation>
</comment>
<evidence type="ECO:0000313" key="12">
    <source>
        <dbReference type="EMBL" id="KZX15288.1"/>
    </source>
</evidence>
<evidence type="ECO:0000313" key="13">
    <source>
        <dbReference type="Proteomes" id="UP000077245"/>
    </source>
</evidence>
<evidence type="ECO:0000256" key="10">
    <source>
        <dbReference type="ARBA" id="ARBA00023136"/>
    </source>
</evidence>
<evidence type="ECO:0000256" key="1">
    <source>
        <dbReference type="ARBA" id="ARBA00003384"/>
    </source>
</evidence>
<proteinExistence type="inferred from homology"/>
<evidence type="ECO:0000256" key="6">
    <source>
        <dbReference type="ARBA" id="ARBA00022475"/>
    </source>
</evidence>
<dbReference type="Pfam" id="PF03186">
    <property type="entry name" value="CobD_Cbib"/>
    <property type="match status" value="1"/>
</dbReference>
<dbReference type="PATRIC" id="fig|49547.3.peg.299"/>
<comment type="caution">
    <text evidence="11">Lacks conserved residue(s) required for the propagation of feature annotation.</text>
</comment>
<dbReference type="PANTHER" id="PTHR34308">
    <property type="entry name" value="COBALAMIN BIOSYNTHESIS PROTEIN CBIB"/>
    <property type="match status" value="1"/>
</dbReference>
<keyword evidence="9 11" id="KW-1133">Transmembrane helix</keyword>
<evidence type="ECO:0000256" key="9">
    <source>
        <dbReference type="ARBA" id="ARBA00022989"/>
    </source>
</evidence>
<dbReference type="HAMAP" id="MF_00024">
    <property type="entry name" value="CobD_CbiB"/>
    <property type="match status" value="1"/>
</dbReference>
<comment type="caution">
    <text evidence="12">The sequence shown here is derived from an EMBL/GenBank/DDBJ whole genome shotgun (WGS) entry which is preliminary data.</text>
</comment>
<accession>A0A166D7J4</accession>
<dbReference type="UniPathway" id="UPA00148"/>
<gene>
    <name evidence="12" type="primary">cbiB</name>
    <name evidence="11" type="synonym">cobD</name>
    <name evidence="12" type="ORF">MBCUR_02850</name>
</gene>
<dbReference type="GO" id="GO:0048472">
    <property type="term" value="F:threonine-phosphate decarboxylase activity"/>
    <property type="evidence" value="ECO:0007669"/>
    <property type="project" value="InterPro"/>
</dbReference>
<feature type="transmembrane region" description="Helical" evidence="11">
    <location>
        <begin position="88"/>
        <end position="109"/>
    </location>
</feature>
<dbReference type="Proteomes" id="UP000077245">
    <property type="component" value="Unassembled WGS sequence"/>
</dbReference>
<organism evidence="12 13">
    <name type="scientific">Methanobrevibacter curvatus</name>
    <dbReference type="NCBI Taxonomy" id="49547"/>
    <lineage>
        <taxon>Archaea</taxon>
        <taxon>Methanobacteriati</taxon>
        <taxon>Methanobacteriota</taxon>
        <taxon>Methanomada group</taxon>
        <taxon>Methanobacteria</taxon>
        <taxon>Methanobacteriales</taxon>
        <taxon>Methanobacteriaceae</taxon>
        <taxon>Methanobrevibacter</taxon>
    </lineage>
</organism>
<feature type="transmembrane region" description="Helical" evidence="11">
    <location>
        <begin position="6"/>
        <end position="28"/>
    </location>
</feature>
<keyword evidence="8 11" id="KW-0812">Transmembrane</keyword>
<feature type="transmembrane region" description="Helical" evidence="11">
    <location>
        <begin position="341"/>
        <end position="361"/>
    </location>
</feature>